<name>A0A834JL02_VESVU</name>
<gene>
    <name evidence="1" type="ORF">HZH66_010189</name>
</gene>
<keyword evidence="2" id="KW-1185">Reference proteome</keyword>
<evidence type="ECO:0000313" key="2">
    <source>
        <dbReference type="Proteomes" id="UP000614350"/>
    </source>
</evidence>
<sequence>MIILIHHLGAAHHPARAWHPRPGLPTCVPELKISIQPCHVHPITSVSETSSYLTELSNDLEQPDNLFGQRKDMLAQHDYDDRPSASVLTVYAFHSDTAIGNATVGIDGTSSKLLLSTGKERTLAQI</sequence>
<protein>
    <submittedName>
        <fullName evidence="1">Uncharacterized protein</fullName>
    </submittedName>
</protein>
<dbReference type="Proteomes" id="UP000614350">
    <property type="component" value="Unassembled WGS sequence"/>
</dbReference>
<evidence type="ECO:0000313" key="1">
    <source>
        <dbReference type="EMBL" id="KAF7389052.1"/>
    </source>
</evidence>
<organism evidence="1 2">
    <name type="scientific">Vespula vulgaris</name>
    <name type="common">Yellow jacket</name>
    <name type="synonym">Wasp</name>
    <dbReference type="NCBI Taxonomy" id="7454"/>
    <lineage>
        <taxon>Eukaryota</taxon>
        <taxon>Metazoa</taxon>
        <taxon>Ecdysozoa</taxon>
        <taxon>Arthropoda</taxon>
        <taxon>Hexapoda</taxon>
        <taxon>Insecta</taxon>
        <taxon>Pterygota</taxon>
        <taxon>Neoptera</taxon>
        <taxon>Endopterygota</taxon>
        <taxon>Hymenoptera</taxon>
        <taxon>Apocrita</taxon>
        <taxon>Aculeata</taxon>
        <taxon>Vespoidea</taxon>
        <taxon>Vespidae</taxon>
        <taxon>Vespinae</taxon>
        <taxon>Vespula</taxon>
    </lineage>
</organism>
<dbReference type="EMBL" id="JACSEA010000011">
    <property type="protein sequence ID" value="KAF7389052.1"/>
    <property type="molecule type" value="Genomic_DNA"/>
</dbReference>
<accession>A0A834JL02</accession>
<proteinExistence type="predicted"/>
<reference evidence="1" key="1">
    <citation type="journal article" date="2020" name="G3 (Bethesda)">
        <title>High-Quality Assemblies for Three Invasive Social Wasps from the &lt;i&gt;Vespula&lt;/i&gt; Genus.</title>
        <authorList>
            <person name="Harrop T.W.R."/>
            <person name="Guhlin J."/>
            <person name="McLaughlin G.M."/>
            <person name="Permina E."/>
            <person name="Stockwell P."/>
            <person name="Gilligan J."/>
            <person name="Le Lec M.F."/>
            <person name="Gruber M.A.M."/>
            <person name="Quinn O."/>
            <person name="Lovegrove M."/>
            <person name="Duncan E.J."/>
            <person name="Remnant E.J."/>
            <person name="Van Eeckhoven J."/>
            <person name="Graham B."/>
            <person name="Knapp R.A."/>
            <person name="Langford K.W."/>
            <person name="Kronenberg Z."/>
            <person name="Press M.O."/>
            <person name="Eacker S.M."/>
            <person name="Wilson-Rankin E.E."/>
            <person name="Purcell J."/>
            <person name="Lester P.J."/>
            <person name="Dearden P.K."/>
        </authorList>
    </citation>
    <scope>NUCLEOTIDE SEQUENCE</scope>
    <source>
        <strain evidence="1">Marl-1</strain>
    </source>
</reference>
<comment type="caution">
    <text evidence="1">The sequence shown here is derived from an EMBL/GenBank/DDBJ whole genome shotgun (WGS) entry which is preliminary data.</text>
</comment>
<dbReference type="AlphaFoldDB" id="A0A834JL02"/>